<keyword evidence="4" id="KW-1185">Reference proteome</keyword>
<keyword evidence="1 3" id="KW-0378">Hydrolase</keyword>
<sequence length="272" mass="27782">MSTAHLVVPGTGPVPVTYTDSGSGRPVLLLHGGAGPFSVAGFAALLSAADYRVIVPVHPGFDGTPRPAGLTTMAGLAAVYASLLRELGLTGVCVIGNSIGGWIAAELALTASGMPGSPVSSVVLVDAAGLRVDGAPVPDFFSLTLDKVAELSYFNPDAFRIDPAAMPPERAATMTANRAALLDYAGTGMADPGLRDRLPAISVPVLVVWGAADRMIPVEHGKAYADGIPGAQLRMISDAGHLPQLETPAELLAAVGEFTAVTWQPRQGGPRS</sequence>
<proteinExistence type="predicted"/>
<dbReference type="PANTHER" id="PTHR43798:SF31">
    <property type="entry name" value="AB HYDROLASE SUPERFAMILY PROTEIN YCLE"/>
    <property type="match status" value="1"/>
</dbReference>
<dbReference type="PANTHER" id="PTHR43798">
    <property type="entry name" value="MONOACYLGLYCEROL LIPASE"/>
    <property type="match status" value="1"/>
</dbReference>
<dbReference type="AlphaFoldDB" id="A0A6P2BU79"/>
<dbReference type="SUPFAM" id="SSF53474">
    <property type="entry name" value="alpha/beta-Hydrolases"/>
    <property type="match status" value="1"/>
</dbReference>
<evidence type="ECO:0000256" key="1">
    <source>
        <dbReference type="ARBA" id="ARBA00022801"/>
    </source>
</evidence>
<dbReference type="Pfam" id="PF12697">
    <property type="entry name" value="Abhydrolase_6"/>
    <property type="match status" value="1"/>
</dbReference>
<dbReference type="InterPro" id="IPR000073">
    <property type="entry name" value="AB_hydrolase_1"/>
</dbReference>
<protein>
    <submittedName>
        <fullName evidence="3">Alpha/beta hydrolase</fullName>
    </submittedName>
</protein>
<accession>A0A6P2BU79</accession>
<dbReference type="Proteomes" id="UP000460272">
    <property type="component" value="Unassembled WGS sequence"/>
</dbReference>
<reference evidence="3 4" key="1">
    <citation type="submission" date="2018-11" db="EMBL/GenBank/DDBJ databases">
        <title>Trebonia kvetii gen.nov., sp.nov., a novel acidophilic actinobacterium, and proposal of the new actinobacterial family Treboniaceae fam. nov.</title>
        <authorList>
            <person name="Rapoport D."/>
            <person name="Sagova-Mareckova M."/>
            <person name="Sedlacek I."/>
            <person name="Provaznik J."/>
            <person name="Kralova S."/>
            <person name="Pavlinic D."/>
            <person name="Benes V."/>
            <person name="Kopecky J."/>
        </authorList>
    </citation>
    <scope>NUCLEOTIDE SEQUENCE [LARGE SCALE GENOMIC DNA]</scope>
    <source>
        <strain evidence="3 4">15Tr583</strain>
    </source>
</reference>
<dbReference type="GO" id="GO:0016020">
    <property type="term" value="C:membrane"/>
    <property type="evidence" value="ECO:0007669"/>
    <property type="project" value="TreeGrafter"/>
</dbReference>
<dbReference type="OrthoDB" id="3249793at2"/>
<dbReference type="InterPro" id="IPR050266">
    <property type="entry name" value="AB_hydrolase_sf"/>
</dbReference>
<dbReference type="GO" id="GO:0016787">
    <property type="term" value="F:hydrolase activity"/>
    <property type="evidence" value="ECO:0007669"/>
    <property type="project" value="UniProtKB-KW"/>
</dbReference>
<dbReference type="InterPro" id="IPR029058">
    <property type="entry name" value="AB_hydrolase_fold"/>
</dbReference>
<name>A0A6P2BU79_9ACTN</name>
<comment type="caution">
    <text evidence="3">The sequence shown here is derived from an EMBL/GenBank/DDBJ whole genome shotgun (WGS) entry which is preliminary data.</text>
</comment>
<gene>
    <name evidence="3" type="ORF">EAS64_30490</name>
</gene>
<evidence type="ECO:0000313" key="3">
    <source>
        <dbReference type="EMBL" id="TVZ01786.1"/>
    </source>
</evidence>
<dbReference type="InterPro" id="IPR001763">
    <property type="entry name" value="Rhodanese-like_dom"/>
</dbReference>
<dbReference type="EMBL" id="RPFW01000006">
    <property type="protein sequence ID" value="TVZ01786.1"/>
    <property type="molecule type" value="Genomic_DNA"/>
</dbReference>
<feature type="domain" description="Rhodanese" evidence="2">
    <location>
        <begin position="77"/>
        <end position="111"/>
    </location>
</feature>
<evidence type="ECO:0000313" key="4">
    <source>
        <dbReference type="Proteomes" id="UP000460272"/>
    </source>
</evidence>
<dbReference type="PROSITE" id="PS50206">
    <property type="entry name" value="RHODANESE_3"/>
    <property type="match status" value="1"/>
</dbReference>
<dbReference type="RefSeq" id="WP_145858646.1">
    <property type="nucleotide sequence ID" value="NZ_RPFW01000006.1"/>
</dbReference>
<dbReference type="Gene3D" id="3.40.50.1820">
    <property type="entry name" value="alpha/beta hydrolase"/>
    <property type="match status" value="1"/>
</dbReference>
<organism evidence="3 4">
    <name type="scientific">Trebonia kvetii</name>
    <dbReference type="NCBI Taxonomy" id="2480626"/>
    <lineage>
        <taxon>Bacteria</taxon>
        <taxon>Bacillati</taxon>
        <taxon>Actinomycetota</taxon>
        <taxon>Actinomycetes</taxon>
        <taxon>Streptosporangiales</taxon>
        <taxon>Treboniaceae</taxon>
        <taxon>Trebonia</taxon>
    </lineage>
</organism>
<evidence type="ECO:0000259" key="2">
    <source>
        <dbReference type="PROSITE" id="PS50206"/>
    </source>
</evidence>
<dbReference type="PRINTS" id="PR00111">
    <property type="entry name" value="ABHYDROLASE"/>
</dbReference>